<dbReference type="PANTHER" id="PTHR31047">
    <property type="entry name" value="MEIOTICALLY UP-REGULATED GENE 157 PROTEIN"/>
    <property type="match status" value="1"/>
</dbReference>
<dbReference type="Pfam" id="PF06824">
    <property type="entry name" value="Glyco_hydro_125"/>
    <property type="match status" value="1"/>
</dbReference>
<comment type="caution">
    <text evidence="2">The sequence shown here is derived from an EMBL/GenBank/DDBJ whole genome shotgun (WGS) entry which is preliminary data.</text>
</comment>
<dbReference type="Gene3D" id="1.50.10.10">
    <property type="match status" value="1"/>
</dbReference>
<dbReference type="InterPro" id="IPR008775">
    <property type="entry name" value="Phytyl_CoA_dOase-like"/>
</dbReference>
<feature type="compositionally biased region" description="Polar residues" evidence="1">
    <location>
        <begin position="246"/>
        <end position="278"/>
    </location>
</feature>
<proteinExistence type="predicted"/>
<gene>
    <name evidence="2" type="ORF">LTR69_001250</name>
</gene>
<dbReference type="Proteomes" id="UP001345691">
    <property type="component" value="Unassembled WGS sequence"/>
</dbReference>
<dbReference type="EMBL" id="JAVRRF010000002">
    <property type="protein sequence ID" value="KAK5067263.1"/>
    <property type="molecule type" value="Genomic_DNA"/>
</dbReference>
<dbReference type="SUPFAM" id="SSF51197">
    <property type="entry name" value="Clavaminate synthase-like"/>
    <property type="match status" value="1"/>
</dbReference>
<evidence type="ECO:0000313" key="3">
    <source>
        <dbReference type="Proteomes" id="UP001345691"/>
    </source>
</evidence>
<accession>A0ABR0JMQ4</accession>
<evidence type="ECO:0008006" key="4">
    <source>
        <dbReference type="Google" id="ProtNLM"/>
    </source>
</evidence>
<dbReference type="Gene3D" id="2.60.120.620">
    <property type="entry name" value="q2cbj1_9rhob like domain"/>
    <property type="match status" value="1"/>
</dbReference>
<dbReference type="InterPro" id="IPR008313">
    <property type="entry name" value="GH125"/>
</dbReference>
<dbReference type="SUPFAM" id="SSF48208">
    <property type="entry name" value="Six-hairpin glycosidases"/>
    <property type="match status" value="1"/>
</dbReference>
<dbReference type="PANTHER" id="PTHR31047:SF0">
    <property type="entry name" value="MEIOTICALLY UP-REGULATED GENE 157 PROTEIN"/>
    <property type="match status" value="1"/>
</dbReference>
<keyword evidence="3" id="KW-1185">Reference proteome</keyword>
<feature type="region of interest" description="Disordered" evidence="1">
    <location>
        <begin position="246"/>
        <end position="281"/>
    </location>
</feature>
<sequence length="598" mass="66264">MDSVYNGSEVPANDGIGNPVSRGTGLIKSAFRASDDATILPFHVPSNAFISVELCRIAALIASTNPDLADQCHQWGTVIESGIYKHGVHHHPVYGSVFAYEVDGYGSRIFMDDASPPSLLSLPYLGFVSSDDPIYVNTRRMVLTREGNPYYRVGTQLEGQGSPHIDLETMWPIGTIVQALTTIVDSEIKWCLESLKKSSAGLGLVHEGALQAPRPKELRSPRGIIKFFIMAPSISQLVDDVVSSTITPKQTSKPSNVDGSQPKPSSVAPQPVSVTQVSDAERLSGKTSFDTIQAAVEGFNRDGFSVLTNAIDPAIVDKLNEKMLSETNDYLNKPTLHFNQGEKARNISQTPPLSKEWMFQEIWANPHAMSVLEYIIGPEPELRFVNSNVALPNKDPDARQAVHSDAYHDHHDFPWAVVLNIYLCDVGPENGATEVWPGTHRDTGKKDHVSAYSGRIRREVFCDRAKVSPPSQVRVPKGSLCFRDLRTWHAGMPNPSDDARVMLALVYFPRWYRSPMRLTLPSSVRDEVKHWKKVDFEAGTDWVDGEVKHLEVQFQANWTQDPNFGVFASTDGKGIRTTAATEIEPEVTRQDYWLPGDS</sequence>
<organism evidence="2 3">
    <name type="scientific">Exophiala sideris</name>
    <dbReference type="NCBI Taxonomy" id="1016849"/>
    <lineage>
        <taxon>Eukaryota</taxon>
        <taxon>Fungi</taxon>
        <taxon>Dikarya</taxon>
        <taxon>Ascomycota</taxon>
        <taxon>Pezizomycotina</taxon>
        <taxon>Eurotiomycetes</taxon>
        <taxon>Chaetothyriomycetidae</taxon>
        <taxon>Chaetothyriales</taxon>
        <taxon>Herpotrichiellaceae</taxon>
        <taxon>Exophiala</taxon>
    </lineage>
</organism>
<reference evidence="2 3" key="1">
    <citation type="submission" date="2023-08" db="EMBL/GenBank/DDBJ databases">
        <title>Black Yeasts Isolated from many extreme environments.</title>
        <authorList>
            <person name="Coleine C."/>
            <person name="Stajich J.E."/>
            <person name="Selbmann L."/>
        </authorList>
    </citation>
    <scope>NUCLEOTIDE SEQUENCE [LARGE SCALE GENOMIC DNA]</scope>
    <source>
        <strain evidence="2 3">CCFEE 6328</strain>
    </source>
</reference>
<name>A0ABR0JMQ4_9EURO</name>
<dbReference type="InterPro" id="IPR012341">
    <property type="entry name" value="6hp_glycosidase-like_sf"/>
</dbReference>
<dbReference type="InterPro" id="IPR008928">
    <property type="entry name" value="6-hairpin_glycosidase_sf"/>
</dbReference>
<evidence type="ECO:0000313" key="2">
    <source>
        <dbReference type="EMBL" id="KAK5067263.1"/>
    </source>
</evidence>
<protein>
    <recommendedName>
        <fullName evidence="4">Fe2OG dioxygenase domain-containing protein</fullName>
    </recommendedName>
</protein>
<dbReference type="Pfam" id="PF05721">
    <property type="entry name" value="PhyH"/>
    <property type="match status" value="1"/>
</dbReference>
<evidence type="ECO:0000256" key="1">
    <source>
        <dbReference type="SAM" id="MobiDB-lite"/>
    </source>
</evidence>
<dbReference type="SMART" id="SM01149">
    <property type="entry name" value="DUF1237"/>
    <property type="match status" value="1"/>
</dbReference>